<dbReference type="GO" id="GO:0005975">
    <property type="term" value="P:carbohydrate metabolic process"/>
    <property type="evidence" value="ECO:0007669"/>
    <property type="project" value="InterPro"/>
</dbReference>
<sequence>MKALISLLGLLPLAAQALDQTGLERMANNLDVRYEILRALQGEPCDPAFGDGHCYEVRLTLTLPYDQVDTDWQLYLGLVNPVQSFKSDSLRINHQNGDLHQLTAKVPFEKGQPLSIDWRANFWQLGYTDTLPNFYLAAPGLKAVVVKATQPPADAVLPKDELPFVKGDIPHLRTADDHTPVADGQWYFSRYPAAAPAPLEAVLPEPKSLSRQLGEVKATAFALKAPGFKLPKLGLPLSPNGLAVSISRQQGPAESYRLKVEDKGVAITASDDAGAYYALVTLTQLFDGSQLPKVTIDDSPRYPFRGLHLDLARNFLGKDFVLQLIDEMGALKLNKLHLHLADDEGWRLAIPGLPELTRMASKRCHDPQEERCLQPQLGAGPDGAGRDGFLTPADYQDLLRAAQAHHIEVIPSLDMPGHSRAAIRAMEVRFRRLSADNMAGAGQYRLVEPANGSRYQSIQYYDDNTLNPCIDSTYAFTQRVFSAVQAMHQQAGVPLKRYHIGADETAGAWHDSPACKALIANGEIKDQHDLLPYFLGKVIGQLHDLGIEAAAWSDGLERVDPKTLPGKVQSNVWTPLFWGGEKVAHQMANQGFEVVYSFPDLTYLDFPQAPDPQEPGYYWGSRYIDDTKLYRFMPGQLAANAQQFKDRQQNPYQADNWPLEKPANILGLQGQLWTETVRSPAQAWYRLLPRLAVLAEKAWHQSPWEGPQPDWAGQAQGWQRLAATLGSKWLPRWDKEGLHYRLPPVGVQKENGQYHLRLPYPGLTIEVLPQGASQWQQWHPGMALKAPFKTRAKSRQGRPGRAIEISE</sequence>
<dbReference type="Gene3D" id="2.60.40.290">
    <property type="match status" value="1"/>
</dbReference>
<evidence type="ECO:0000256" key="9">
    <source>
        <dbReference type="SAM" id="SignalP"/>
    </source>
</evidence>
<dbReference type="InterPro" id="IPR017853">
    <property type="entry name" value="GH"/>
</dbReference>
<dbReference type="STRING" id="745411.B3C1_06568"/>
<organism evidence="11 12">
    <name type="scientific">Gallaecimonas xiamenensis 3-C-1</name>
    <dbReference type="NCBI Taxonomy" id="745411"/>
    <lineage>
        <taxon>Bacteria</taxon>
        <taxon>Pseudomonadati</taxon>
        <taxon>Pseudomonadota</taxon>
        <taxon>Gammaproteobacteria</taxon>
        <taxon>Enterobacterales</taxon>
        <taxon>Gallaecimonadaceae</taxon>
        <taxon>Gallaecimonas</taxon>
    </lineage>
</organism>
<accession>K2JMS9</accession>
<evidence type="ECO:0000256" key="1">
    <source>
        <dbReference type="ARBA" id="ARBA00001231"/>
    </source>
</evidence>
<dbReference type="Pfam" id="PF03173">
    <property type="entry name" value="CHB_HEX"/>
    <property type="match status" value="1"/>
</dbReference>
<proteinExistence type="inferred from homology"/>
<dbReference type="InterPro" id="IPR014756">
    <property type="entry name" value="Ig_E-set"/>
</dbReference>
<evidence type="ECO:0000256" key="2">
    <source>
        <dbReference type="ARBA" id="ARBA00006285"/>
    </source>
</evidence>
<dbReference type="Pfam" id="PF00728">
    <property type="entry name" value="Glyco_hydro_20"/>
    <property type="match status" value="1"/>
</dbReference>
<dbReference type="EC" id="3.2.1.52" evidence="3"/>
<dbReference type="InterPro" id="IPR004867">
    <property type="entry name" value="CHB_C_dom"/>
</dbReference>
<dbReference type="SUPFAM" id="SSF81296">
    <property type="entry name" value="E set domains"/>
    <property type="match status" value="1"/>
</dbReference>
<gene>
    <name evidence="11" type="ORF">B3C1_06568</name>
</gene>
<dbReference type="SUPFAM" id="SSF55545">
    <property type="entry name" value="beta-N-acetylhexosaminidase-like domain"/>
    <property type="match status" value="1"/>
</dbReference>
<dbReference type="GO" id="GO:0004563">
    <property type="term" value="F:beta-N-acetylhexosaminidase activity"/>
    <property type="evidence" value="ECO:0007669"/>
    <property type="project" value="UniProtKB-EC"/>
</dbReference>
<feature type="domain" description="Chitobiase/beta-hexosaminidases N-terminal" evidence="10">
    <location>
        <begin position="28"/>
        <end position="186"/>
    </location>
</feature>
<comment type="catalytic activity">
    <reaction evidence="1">
        <text>Hydrolysis of terminal non-reducing N-acetyl-D-hexosamine residues in N-acetyl-beta-D-hexosaminides.</text>
        <dbReference type="EC" id="3.2.1.52"/>
    </reaction>
</comment>
<feature type="signal peptide" evidence="9">
    <location>
        <begin position="1"/>
        <end position="17"/>
    </location>
</feature>
<dbReference type="Proteomes" id="UP000006755">
    <property type="component" value="Unassembled WGS sequence"/>
</dbReference>
<evidence type="ECO:0000256" key="7">
    <source>
        <dbReference type="ARBA" id="ARBA00033000"/>
    </source>
</evidence>
<dbReference type="Gene3D" id="3.30.379.10">
    <property type="entry name" value="Chitobiase/beta-hexosaminidase domain 2-like"/>
    <property type="match status" value="1"/>
</dbReference>
<name>K2JMS9_9GAMM</name>
<keyword evidence="9" id="KW-0732">Signal</keyword>
<dbReference type="InterPro" id="IPR012291">
    <property type="entry name" value="CBM2_carb-bd_dom_sf"/>
</dbReference>
<dbReference type="eggNOG" id="COG3525">
    <property type="taxonomic scope" value="Bacteria"/>
</dbReference>
<evidence type="ECO:0000256" key="5">
    <source>
        <dbReference type="ARBA" id="ARBA00023295"/>
    </source>
</evidence>
<evidence type="ECO:0000256" key="4">
    <source>
        <dbReference type="ARBA" id="ARBA00022801"/>
    </source>
</evidence>
<keyword evidence="12" id="KW-1185">Reference proteome</keyword>
<dbReference type="InterPro" id="IPR008965">
    <property type="entry name" value="CBM2/CBM3_carb-bd_dom_sf"/>
</dbReference>
<dbReference type="InterPro" id="IPR029018">
    <property type="entry name" value="Hex-like_dom2"/>
</dbReference>
<keyword evidence="5" id="KW-0326">Glycosidase</keyword>
<feature type="active site" description="Proton donor" evidence="8">
    <location>
        <position position="504"/>
    </location>
</feature>
<dbReference type="PATRIC" id="fig|745411.4.peg.1303"/>
<evidence type="ECO:0000256" key="8">
    <source>
        <dbReference type="PIRSR" id="PIRSR625705-1"/>
    </source>
</evidence>
<dbReference type="GO" id="GO:0030247">
    <property type="term" value="F:polysaccharide binding"/>
    <property type="evidence" value="ECO:0007669"/>
    <property type="project" value="InterPro"/>
</dbReference>
<dbReference type="Pfam" id="PF03174">
    <property type="entry name" value="CHB_HEX_C"/>
    <property type="match status" value="1"/>
</dbReference>
<dbReference type="InterPro" id="IPR015882">
    <property type="entry name" value="HEX_bac_N"/>
</dbReference>
<feature type="chain" id="PRO_5003861559" description="beta-N-acetylhexosaminidase" evidence="9">
    <location>
        <begin position="18"/>
        <end position="807"/>
    </location>
</feature>
<comment type="caution">
    <text evidence="11">The sequence shown here is derived from an EMBL/GenBank/DDBJ whole genome shotgun (WGS) entry which is preliminary data.</text>
</comment>
<evidence type="ECO:0000313" key="12">
    <source>
        <dbReference type="Proteomes" id="UP000006755"/>
    </source>
</evidence>
<dbReference type="SUPFAM" id="SSF51445">
    <property type="entry name" value="(Trans)glycosidases"/>
    <property type="match status" value="1"/>
</dbReference>
<comment type="similarity">
    <text evidence="2">Belongs to the glycosyl hydrolase 20 family.</text>
</comment>
<dbReference type="InterPro" id="IPR015883">
    <property type="entry name" value="Glyco_hydro_20_cat"/>
</dbReference>
<keyword evidence="4" id="KW-0378">Hydrolase</keyword>
<dbReference type="GO" id="GO:0030203">
    <property type="term" value="P:glycosaminoglycan metabolic process"/>
    <property type="evidence" value="ECO:0007669"/>
    <property type="project" value="TreeGrafter"/>
</dbReference>
<dbReference type="SMART" id="SM01081">
    <property type="entry name" value="CHB_HEX"/>
    <property type="match status" value="1"/>
</dbReference>
<protein>
    <recommendedName>
        <fullName evidence="3">beta-N-acetylhexosaminidase</fullName>
        <ecNumber evidence="3">3.2.1.52</ecNumber>
    </recommendedName>
    <alternativeName>
        <fullName evidence="6">Beta-N-acetylhexosaminidase</fullName>
    </alternativeName>
    <alternativeName>
        <fullName evidence="7">N-acetyl-beta-glucosaminidase</fullName>
    </alternativeName>
</protein>
<evidence type="ECO:0000313" key="11">
    <source>
        <dbReference type="EMBL" id="EKE75722.1"/>
    </source>
</evidence>
<dbReference type="InterPro" id="IPR025705">
    <property type="entry name" value="Beta_hexosaminidase_sua/sub"/>
</dbReference>
<evidence type="ECO:0000256" key="3">
    <source>
        <dbReference type="ARBA" id="ARBA00012663"/>
    </source>
</evidence>
<dbReference type="Gene3D" id="3.20.20.80">
    <property type="entry name" value="Glycosidases"/>
    <property type="match status" value="1"/>
</dbReference>
<dbReference type="PRINTS" id="PR00738">
    <property type="entry name" value="GLHYDRLASE20"/>
</dbReference>
<dbReference type="PANTHER" id="PTHR22600:SF57">
    <property type="entry name" value="BETA-N-ACETYLHEXOSAMINIDASE"/>
    <property type="match status" value="1"/>
</dbReference>
<dbReference type="SUPFAM" id="SSF49384">
    <property type="entry name" value="Carbohydrate-binding domain"/>
    <property type="match status" value="1"/>
</dbReference>
<dbReference type="RefSeq" id="WP_008483726.1">
    <property type="nucleotide sequence ID" value="NZ_AMRI01000007.1"/>
</dbReference>
<dbReference type="GO" id="GO:0016020">
    <property type="term" value="C:membrane"/>
    <property type="evidence" value="ECO:0007669"/>
    <property type="project" value="TreeGrafter"/>
</dbReference>
<dbReference type="EMBL" id="AMRI01000007">
    <property type="protein sequence ID" value="EKE75722.1"/>
    <property type="molecule type" value="Genomic_DNA"/>
</dbReference>
<dbReference type="Pfam" id="PF02838">
    <property type="entry name" value="Glyco_hydro_20b"/>
    <property type="match status" value="1"/>
</dbReference>
<dbReference type="AlphaFoldDB" id="K2JMS9"/>
<dbReference type="InterPro" id="IPR004866">
    <property type="entry name" value="CHB/HEX_N_dom"/>
</dbReference>
<reference evidence="11 12" key="1">
    <citation type="journal article" date="2012" name="J. Bacteriol.">
        <title>Genome Sequence of Gallaecimonas xiamenensis Type Strain 3-C-1.</title>
        <authorList>
            <person name="Lai Q."/>
            <person name="Wang L."/>
            <person name="Wang W."/>
            <person name="Shao Z."/>
        </authorList>
    </citation>
    <scope>NUCLEOTIDE SEQUENCE [LARGE SCALE GENOMIC DNA]</scope>
    <source>
        <strain evidence="11 12">3-C-1</strain>
    </source>
</reference>
<evidence type="ECO:0000259" key="10">
    <source>
        <dbReference type="SMART" id="SM01081"/>
    </source>
</evidence>
<dbReference type="PANTHER" id="PTHR22600">
    <property type="entry name" value="BETA-HEXOSAMINIDASE"/>
    <property type="match status" value="1"/>
</dbReference>
<evidence type="ECO:0000256" key="6">
    <source>
        <dbReference type="ARBA" id="ARBA00030512"/>
    </source>
</evidence>